<dbReference type="EMBL" id="KZ989033">
    <property type="protein sequence ID" value="RKP11295.1"/>
    <property type="molecule type" value="Genomic_DNA"/>
</dbReference>
<dbReference type="Pfam" id="PF20412">
    <property type="entry name" value="RALGAPB_N"/>
    <property type="match status" value="1"/>
</dbReference>
<dbReference type="PANTHER" id="PTHR21344:SF1">
    <property type="entry name" value="RAL GTPASE-ACTIVATING PROTEIN SUBUNIT BETA"/>
    <property type="match status" value="1"/>
</dbReference>
<dbReference type="PANTHER" id="PTHR21344">
    <property type="entry name" value="RAL GTPASE-ACTIVATING PROTEIN SUBUNIT BETA"/>
    <property type="match status" value="1"/>
</dbReference>
<dbReference type="AlphaFoldDB" id="A0A4P9XY08"/>
<feature type="domain" description="Ral GTPase-activating protein subunit alpha/beta N-terminal" evidence="1">
    <location>
        <begin position="147"/>
        <end position="242"/>
    </location>
</feature>
<gene>
    <name evidence="2" type="ORF">BJ684DRAFT_22153</name>
</gene>
<organism evidence="2 3">
    <name type="scientific">Piptocephalis cylindrospora</name>
    <dbReference type="NCBI Taxonomy" id="1907219"/>
    <lineage>
        <taxon>Eukaryota</taxon>
        <taxon>Fungi</taxon>
        <taxon>Fungi incertae sedis</taxon>
        <taxon>Zoopagomycota</taxon>
        <taxon>Zoopagomycotina</taxon>
        <taxon>Zoopagomycetes</taxon>
        <taxon>Zoopagales</taxon>
        <taxon>Piptocephalidaceae</taxon>
        <taxon>Piptocephalis</taxon>
    </lineage>
</organism>
<accession>A0A4P9XY08</accession>
<dbReference type="Proteomes" id="UP000267251">
    <property type="component" value="Unassembled WGS sequence"/>
</dbReference>
<protein>
    <recommendedName>
        <fullName evidence="1">Ral GTPase-activating protein subunit alpha/beta N-terminal domain-containing protein</fullName>
    </recommendedName>
</protein>
<feature type="non-terminal residue" evidence="2">
    <location>
        <position position="245"/>
    </location>
</feature>
<sequence>MFLHWLVQQGLLSTDQDTNILTTYPLEVRRTMIQPLVQFHASPMGATWCTQSYSVHHVRWTTEVLGAAFTLPIQDAPWSMEPVISVYSRWLVESSVRPLVIQQSDPNSDIKQRFLRDIISHASLIFEPDRGSPLPLNSETLASRSFQAYVECCRKVLKMYAMAGRLLSNDMDSLTWQSLLGIVLGIADRLYTMKSSHPAFGLYRELSEDLMRTLCELWLRSGIHDPPLWSFLSDRFLLWRARSDP</sequence>
<keyword evidence="3" id="KW-1185">Reference proteome</keyword>
<reference evidence="3" key="1">
    <citation type="journal article" date="2018" name="Nat. Microbiol.">
        <title>Leveraging single-cell genomics to expand the fungal tree of life.</title>
        <authorList>
            <person name="Ahrendt S.R."/>
            <person name="Quandt C.A."/>
            <person name="Ciobanu D."/>
            <person name="Clum A."/>
            <person name="Salamov A."/>
            <person name="Andreopoulos B."/>
            <person name="Cheng J.F."/>
            <person name="Woyke T."/>
            <person name="Pelin A."/>
            <person name="Henrissat B."/>
            <person name="Reynolds N.K."/>
            <person name="Benny G.L."/>
            <person name="Smith M.E."/>
            <person name="James T.Y."/>
            <person name="Grigoriev I.V."/>
        </authorList>
    </citation>
    <scope>NUCLEOTIDE SEQUENCE [LARGE SCALE GENOMIC DNA]</scope>
</reference>
<evidence type="ECO:0000259" key="1">
    <source>
        <dbReference type="Pfam" id="PF20412"/>
    </source>
</evidence>
<proteinExistence type="predicted"/>
<evidence type="ECO:0000313" key="2">
    <source>
        <dbReference type="EMBL" id="RKP11295.1"/>
    </source>
</evidence>
<dbReference type="OrthoDB" id="1749473at2759"/>
<evidence type="ECO:0000313" key="3">
    <source>
        <dbReference type="Proteomes" id="UP000267251"/>
    </source>
</evidence>
<dbReference type="GO" id="GO:0005096">
    <property type="term" value="F:GTPase activator activity"/>
    <property type="evidence" value="ECO:0007669"/>
    <property type="project" value="InterPro"/>
</dbReference>
<dbReference type="InterPro" id="IPR039930">
    <property type="entry name" value="RALGAPB"/>
</dbReference>
<dbReference type="InterPro" id="IPR046859">
    <property type="entry name" value="RGPA/RALGAPB_N"/>
</dbReference>
<name>A0A4P9XY08_9FUNG</name>